<sequence length="1213" mass="143928">MDSKTQLKNVLRKLEELDKYEKDSESSRALPSARERVANELDKVLTLHLECHSLKLNTNIESIGSLSLYYYYNNEQHRNDLSSLPQEDNTEDYESSLLSSQLYAYQDKTSSGINTYDKLAEDLDDIDDDPNFECNTLVIDRLFELFNHLKKELQKASIDLQEYTKKCLLYDKEYYASHRRNSDTMESILETIDSSQLLDIRHPLLLQTNKSIFHDIYTHYSKFFETRHDLQIDEVASRILQEFEKICHVSIFHTVPVTVKIIEYLTTKENEFHDELTSLENERNDLVDNLRRSEKLYLLNDVVQVLSELLLDVDVNFATLFKAYYANVHLYPELVDLEDVRYIDKVFDLIDNVLGLSKINWTIPQFLDLQNRLTKPTRSRIELEREPGLRPKPKPKLELELKMKLESELEVNPGLALALALALVEGQGPLPLTDLMRLTSFRVSTIYRVFMNIWLKRLRNLPIIEWDRDDSLVKKICQQWQLKAGKLILCNLEAQQYHNSKLQSTYLKRLMLVSTKRRAQELQANINYMQNNFRIWLMKTEVEQKKNQVAIEMDQKILLKSQFNEWRNMAQIHSIKDKEMLRLCDFFQTNSEQILLKQCWQMWKMGALGDTNYNLLEKKLEENIQMKLQAQKAKFFRRWLKLHKMNTDCTNFVKLLLMQSLNKLWTIWAYKTKRIQDAKKLASKLAKTSMIHILRKWQTSTAFATKADTYRHKYLKENVIKQWRLATRLKIFKLKQAEHLKLTYFRIWISTCTVKLNREMRNYDTVGYFFHKIKAKAAILAKNKQKAELHYNLKLTSKYIHYMEEVLRKRQQQTLDVKLLAVKRFFDKWKHETNRIGQLADQQFCERYILRKNLIRWHDLLQMNIESRFQPRVDHFVYLQQRLVSRKYLKKLRQTFMNRELNAQQLEVVAVEFSNANTLRSILNFWVSRLELQWNMQYNAINFVSIDNTQYWFNRWLSKHFAQVELESMAIDLKDQNLSSKARGYIQRWHFNYQKSIRRHKQMVDDFREKSNGKTLAAFMDLWMLKSKLRAGKHEDQDQFDMGNTSFGSNTSPLTKRNQLQMERQMTPEKRFALKRTSTPQAKQPSPTRLQETTLRRKTQQTLSLSDRLSKVRLLPQASKIYNRAVPIRLDYNVSLSPPAQLSPKKPTSPKGIPQLLPNDENFDEPSLVNTAKKMGRIQPIRFPTDDDNNEGGRIRFSPIGKLKRESDENVVL</sequence>
<dbReference type="VEuPathDB" id="FungiDB:LELG_05214"/>
<dbReference type="STRING" id="379508.A5E6H5"/>
<reference evidence="4 5" key="1">
    <citation type="journal article" date="2009" name="Nature">
        <title>Evolution of pathogenicity and sexual reproduction in eight Candida genomes.</title>
        <authorList>
            <person name="Butler G."/>
            <person name="Rasmussen M.D."/>
            <person name="Lin M.F."/>
            <person name="Santos M.A."/>
            <person name="Sakthikumar S."/>
            <person name="Munro C.A."/>
            <person name="Rheinbay E."/>
            <person name="Grabherr M."/>
            <person name="Forche A."/>
            <person name="Reedy J.L."/>
            <person name="Agrafioti I."/>
            <person name="Arnaud M.B."/>
            <person name="Bates S."/>
            <person name="Brown A.J."/>
            <person name="Brunke S."/>
            <person name="Costanzo M.C."/>
            <person name="Fitzpatrick D.A."/>
            <person name="de Groot P.W."/>
            <person name="Harris D."/>
            <person name="Hoyer L.L."/>
            <person name="Hube B."/>
            <person name="Klis F.M."/>
            <person name="Kodira C."/>
            <person name="Lennard N."/>
            <person name="Logue M.E."/>
            <person name="Martin R."/>
            <person name="Neiman A.M."/>
            <person name="Nikolaou E."/>
            <person name="Quail M.A."/>
            <person name="Quinn J."/>
            <person name="Santos M.C."/>
            <person name="Schmitzberger F.F."/>
            <person name="Sherlock G."/>
            <person name="Shah P."/>
            <person name="Silverstein K.A."/>
            <person name="Skrzypek M.S."/>
            <person name="Soll D."/>
            <person name="Staggs R."/>
            <person name="Stansfield I."/>
            <person name="Stumpf M.P."/>
            <person name="Sudbery P.E."/>
            <person name="Srikantha T."/>
            <person name="Zeng Q."/>
            <person name="Berman J."/>
            <person name="Berriman M."/>
            <person name="Heitman J."/>
            <person name="Gow N.A."/>
            <person name="Lorenz M.C."/>
            <person name="Birren B.W."/>
            <person name="Kellis M."/>
            <person name="Cuomo C.A."/>
        </authorList>
    </citation>
    <scope>NUCLEOTIDE SEQUENCE [LARGE SCALE GENOMIC DNA]</scope>
    <source>
        <strain evidence="5">ATCC 11503 / BCRC 21390 / CBS 2605 / JCM 1781 / NBRC 1676 / NRRL YB-4239</strain>
    </source>
</reference>
<feature type="domain" description="Sfi1 spindle body" evidence="3">
    <location>
        <begin position="654"/>
        <end position="870"/>
    </location>
</feature>
<feature type="compositionally biased region" description="Polar residues" evidence="2">
    <location>
        <begin position="1076"/>
        <end position="1093"/>
    </location>
</feature>
<dbReference type="AlphaFoldDB" id="A5E6H5"/>
<dbReference type="HOGENOM" id="CLU_269479_0_0_1"/>
<evidence type="ECO:0000256" key="1">
    <source>
        <dbReference type="SAM" id="Coils"/>
    </source>
</evidence>
<organism evidence="4 5">
    <name type="scientific">Lodderomyces elongisporus (strain ATCC 11503 / CBS 2605 / JCM 1781 / NBRC 1676 / NRRL YB-4239)</name>
    <name type="common">Yeast</name>
    <name type="synonym">Saccharomyces elongisporus</name>
    <dbReference type="NCBI Taxonomy" id="379508"/>
    <lineage>
        <taxon>Eukaryota</taxon>
        <taxon>Fungi</taxon>
        <taxon>Dikarya</taxon>
        <taxon>Ascomycota</taxon>
        <taxon>Saccharomycotina</taxon>
        <taxon>Pichiomycetes</taxon>
        <taxon>Debaryomycetaceae</taxon>
        <taxon>Candida/Lodderomyces clade</taxon>
        <taxon>Lodderomyces</taxon>
    </lineage>
</organism>
<dbReference type="InterPro" id="IPR013665">
    <property type="entry name" value="Sfi1_dom"/>
</dbReference>
<keyword evidence="1" id="KW-0175">Coiled coil</keyword>
<proteinExistence type="predicted"/>
<evidence type="ECO:0000313" key="5">
    <source>
        <dbReference type="Proteomes" id="UP000001996"/>
    </source>
</evidence>
<evidence type="ECO:0000259" key="3">
    <source>
        <dbReference type="Pfam" id="PF08457"/>
    </source>
</evidence>
<accession>A5E6H5</accession>
<dbReference type="Proteomes" id="UP000001996">
    <property type="component" value="Unassembled WGS sequence"/>
</dbReference>
<dbReference type="FunCoup" id="A5E6H5">
    <property type="interactions" value="154"/>
</dbReference>
<evidence type="ECO:0000313" key="4">
    <source>
        <dbReference type="EMBL" id="EDK47033.1"/>
    </source>
</evidence>
<evidence type="ECO:0000256" key="2">
    <source>
        <dbReference type="SAM" id="MobiDB-lite"/>
    </source>
</evidence>
<gene>
    <name evidence="4" type="ORF">LELG_05214</name>
</gene>
<dbReference type="KEGG" id="lel:PVL30_005345"/>
<dbReference type="GeneID" id="5230768"/>
<feature type="domain" description="Sfi1 spindle body" evidence="3">
    <location>
        <begin position="872"/>
        <end position="1036"/>
    </location>
</feature>
<dbReference type="Pfam" id="PF08457">
    <property type="entry name" value="Sfi1"/>
    <property type="match status" value="2"/>
</dbReference>
<dbReference type="InParanoid" id="A5E6H5"/>
<feature type="region of interest" description="Disordered" evidence="2">
    <location>
        <begin position="1037"/>
        <end position="1102"/>
    </location>
</feature>
<keyword evidence="5" id="KW-1185">Reference proteome</keyword>
<name>A5E6H5_LODEL</name>
<protein>
    <recommendedName>
        <fullName evidence="3">Sfi1 spindle body domain-containing protein</fullName>
    </recommendedName>
</protein>
<feature type="region of interest" description="Disordered" evidence="2">
    <location>
        <begin position="1138"/>
        <end position="1201"/>
    </location>
</feature>
<feature type="coiled-coil region" evidence="1">
    <location>
        <begin position="269"/>
        <end position="296"/>
    </location>
</feature>
<dbReference type="OrthoDB" id="4070448at2759"/>
<dbReference type="EMBL" id="CH981531">
    <property type="protein sequence ID" value="EDK47033.1"/>
    <property type="molecule type" value="Genomic_DNA"/>
</dbReference>
<feature type="compositionally biased region" description="Polar residues" evidence="2">
    <location>
        <begin position="1042"/>
        <end position="1064"/>
    </location>
</feature>